<feature type="region of interest" description="Disordered" evidence="1">
    <location>
        <begin position="222"/>
        <end position="269"/>
    </location>
</feature>
<accession>A0A176W880</accession>
<evidence type="ECO:0000256" key="1">
    <source>
        <dbReference type="SAM" id="MobiDB-lite"/>
    </source>
</evidence>
<dbReference type="Proteomes" id="UP000077202">
    <property type="component" value="Unassembled WGS sequence"/>
</dbReference>
<feature type="region of interest" description="Disordered" evidence="1">
    <location>
        <begin position="283"/>
        <end position="308"/>
    </location>
</feature>
<comment type="caution">
    <text evidence="2">The sequence shown here is derived from an EMBL/GenBank/DDBJ whole genome shotgun (WGS) entry which is preliminary data.</text>
</comment>
<gene>
    <name evidence="2" type="ORF">AXG93_3102s1030</name>
</gene>
<dbReference type="EMBL" id="LVLJ01001475">
    <property type="protein sequence ID" value="OAE29277.1"/>
    <property type="molecule type" value="Genomic_DNA"/>
</dbReference>
<organism evidence="2 3">
    <name type="scientific">Marchantia polymorpha subsp. ruderalis</name>
    <dbReference type="NCBI Taxonomy" id="1480154"/>
    <lineage>
        <taxon>Eukaryota</taxon>
        <taxon>Viridiplantae</taxon>
        <taxon>Streptophyta</taxon>
        <taxon>Embryophyta</taxon>
        <taxon>Marchantiophyta</taxon>
        <taxon>Marchantiopsida</taxon>
        <taxon>Marchantiidae</taxon>
        <taxon>Marchantiales</taxon>
        <taxon>Marchantiaceae</taxon>
        <taxon>Marchantia</taxon>
    </lineage>
</organism>
<dbReference type="AlphaFoldDB" id="A0A176W880"/>
<sequence length="308" mass="33880">MEGLFKASKRSGRLQKKAEELLFHQKHGYFLQAQTFLESLEDLIVCVTFSASYGAVSLSPRECKTGPSNKPSGGSLHFTNSKYGGRDFDRSMDQLFATRPAWAEIGIVGSILHKQSTLRMTVIIKSSRVEVIASTDVRATDERNRRDNLAVDPVKGPLQPVHFSMNGRHRPEYQNAASDRSGQLAQPDELHARELANLRLAGRRTLSTPQNLDRLATQALEHVAGQESPKPRPLGLSFPTRRPTGGKGESRPRPQDLSPEPCTSSGQNRFGLRCSALLPAQPPLALDMHEPDMARESLAGRLAPTSDP</sequence>
<reference evidence="2" key="1">
    <citation type="submission" date="2016-03" db="EMBL/GenBank/DDBJ databases">
        <title>Mechanisms controlling the formation of the plant cell surface in tip-growing cells are functionally conserved among land plants.</title>
        <authorList>
            <person name="Honkanen S."/>
            <person name="Jones V.A."/>
            <person name="Morieri G."/>
            <person name="Champion C."/>
            <person name="Hetherington A.J."/>
            <person name="Kelly S."/>
            <person name="Saint-Marcoux D."/>
            <person name="Proust H."/>
            <person name="Prescott H."/>
            <person name="Dolan L."/>
        </authorList>
    </citation>
    <scope>NUCLEOTIDE SEQUENCE [LARGE SCALE GENOMIC DNA]</scope>
    <source>
        <tissue evidence="2">Whole gametophyte</tissue>
    </source>
</reference>
<protein>
    <submittedName>
        <fullName evidence="2">Uncharacterized protein</fullName>
    </submittedName>
</protein>
<evidence type="ECO:0000313" key="3">
    <source>
        <dbReference type="Proteomes" id="UP000077202"/>
    </source>
</evidence>
<evidence type="ECO:0000313" key="2">
    <source>
        <dbReference type="EMBL" id="OAE29277.1"/>
    </source>
</evidence>
<proteinExistence type="predicted"/>
<name>A0A176W880_MARPO</name>
<keyword evidence="3" id="KW-1185">Reference proteome</keyword>